<reference evidence="1" key="1">
    <citation type="submission" date="2021-04" db="EMBL/GenBank/DDBJ databases">
        <title>Genome based classification of Actinospica acidithermotolerans sp. nov., an actinobacterium isolated from an Indonesian hot spring.</title>
        <authorList>
            <person name="Kusuma A.B."/>
            <person name="Putra K.E."/>
            <person name="Nafisah S."/>
            <person name="Loh J."/>
            <person name="Nouioui I."/>
            <person name="Goodfellow M."/>
        </authorList>
    </citation>
    <scope>NUCLEOTIDE SEQUENCE</scope>
    <source>
        <strain evidence="1">DSM 45618</strain>
    </source>
</reference>
<evidence type="ECO:0000313" key="2">
    <source>
        <dbReference type="Proteomes" id="UP000677913"/>
    </source>
</evidence>
<organism evidence="1 2">
    <name type="scientific">Actinocrinis puniceicyclus</name>
    <dbReference type="NCBI Taxonomy" id="977794"/>
    <lineage>
        <taxon>Bacteria</taxon>
        <taxon>Bacillati</taxon>
        <taxon>Actinomycetota</taxon>
        <taxon>Actinomycetes</taxon>
        <taxon>Catenulisporales</taxon>
        <taxon>Actinospicaceae</taxon>
        <taxon>Actinocrinis</taxon>
    </lineage>
</organism>
<dbReference type="AlphaFoldDB" id="A0A8J7WV15"/>
<protein>
    <recommendedName>
        <fullName evidence="3">Aminoglycoside phosphotransferase</fullName>
    </recommendedName>
</protein>
<dbReference type="RefSeq" id="WP_211471922.1">
    <property type="nucleotide sequence ID" value="NZ_JAGSXH010000174.1"/>
</dbReference>
<dbReference type="SUPFAM" id="SSF56112">
    <property type="entry name" value="Protein kinase-like (PK-like)"/>
    <property type="match status" value="1"/>
</dbReference>
<evidence type="ECO:0008006" key="3">
    <source>
        <dbReference type="Google" id="ProtNLM"/>
    </source>
</evidence>
<proteinExistence type="predicted"/>
<comment type="caution">
    <text evidence="1">The sequence shown here is derived from an EMBL/GenBank/DDBJ whole genome shotgun (WGS) entry which is preliminary data.</text>
</comment>
<accession>A0A8J7WV15</accession>
<evidence type="ECO:0000313" key="1">
    <source>
        <dbReference type="EMBL" id="MBS2966644.1"/>
    </source>
</evidence>
<keyword evidence="2" id="KW-1185">Reference proteome</keyword>
<dbReference type="Proteomes" id="UP000677913">
    <property type="component" value="Unassembled WGS sequence"/>
</dbReference>
<name>A0A8J7WV15_9ACTN</name>
<dbReference type="Gene3D" id="3.90.1200.10">
    <property type="match status" value="1"/>
</dbReference>
<dbReference type="EMBL" id="JAGSXH010000174">
    <property type="protein sequence ID" value="MBS2966644.1"/>
    <property type="molecule type" value="Genomic_DNA"/>
</dbReference>
<dbReference type="InterPro" id="IPR011009">
    <property type="entry name" value="Kinase-like_dom_sf"/>
</dbReference>
<sequence length="276" mass="30919">MDRIAWEDLADDLKDAIERRTGLILSAQTMTAGKNSPVAATVATAEGKTFVKGLPANDRRSASQLREAAVAPLVTGISPALYWQFEEAGWIVLGYEYVEGRHADYRPGSGDPDALLPVFTALGEINVPDPSPFKSAEDRLRSYIPDPETLALFKGSTLQHTDWVPYNVLVSPERPYLIDWAWPTLGAAWMDPAYWLLRLMASGHSVQEAERYALHVPAYADADPEHLDVFASANVQMWDEIERECEGRITDWMHSVVLAAREWDNHRRNRAKVFAL</sequence>
<gene>
    <name evidence="1" type="ORF">KGA66_26645</name>
</gene>